<dbReference type="EMBL" id="JACGWM010000006">
    <property type="protein sequence ID" value="KAL0368592.1"/>
    <property type="molecule type" value="Genomic_DNA"/>
</dbReference>
<dbReference type="PANTHER" id="PTHR17695">
    <property type="entry name" value="SMALL SUBUNIT PROCESSOME COMPONENT 20 HOMOLOG"/>
    <property type="match status" value="1"/>
</dbReference>
<dbReference type="InterPro" id="IPR052575">
    <property type="entry name" value="SSU_processome_comp_20"/>
</dbReference>
<name>A0AAW2QKY3_9LAMI</name>
<gene>
    <name evidence="1" type="ORF">Scaly_1078100</name>
</gene>
<evidence type="ECO:0000313" key="1">
    <source>
        <dbReference type="EMBL" id="KAL0368592.1"/>
    </source>
</evidence>
<accession>A0AAW2QKY3</accession>
<sequence>MATPSEARAVKSLNKSSGGRRFVFKTFSQRIEEIDIDVYRSLDPLKAEPSQGSSFFRDCLIEYRELNTAEDFISIYEEIFPLVQTLPQIILQKDLIVSSLLSRLKMEGRLSHEPILRLIAALSRDLLEDFIPFLRTIADSLECLLQSGADRDPEIIEQIFTSWSYIMMYLQKVSYQMLVMFSGITKLMGEVVEEPSELRKSGGVDPGSGAVLEVLILAFQRLYAELDPVELTFIWKCLCNKITDCVPNGKSLHLSRLLTLLISVVQNDYLGKISDYQTMVELVGLLLTMKVVDPDSEII</sequence>
<proteinExistence type="predicted"/>
<dbReference type="AlphaFoldDB" id="A0AAW2QKY3"/>
<organism evidence="1">
    <name type="scientific">Sesamum calycinum</name>
    <dbReference type="NCBI Taxonomy" id="2727403"/>
    <lineage>
        <taxon>Eukaryota</taxon>
        <taxon>Viridiplantae</taxon>
        <taxon>Streptophyta</taxon>
        <taxon>Embryophyta</taxon>
        <taxon>Tracheophyta</taxon>
        <taxon>Spermatophyta</taxon>
        <taxon>Magnoliopsida</taxon>
        <taxon>eudicotyledons</taxon>
        <taxon>Gunneridae</taxon>
        <taxon>Pentapetalae</taxon>
        <taxon>asterids</taxon>
        <taxon>lamiids</taxon>
        <taxon>Lamiales</taxon>
        <taxon>Pedaliaceae</taxon>
        <taxon>Sesamum</taxon>
    </lineage>
</organism>
<dbReference type="GO" id="GO:0032040">
    <property type="term" value="C:small-subunit processome"/>
    <property type="evidence" value="ECO:0007669"/>
    <property type="project" value="TreeGrafter"/>
</dbReference>
<reference evidence="1" key="1">
    <citation type="submission" date="2020-06" db="EMBL/GenBank/DDBJ databases">
        <authorList>
            <person name="Li T."/>
            <person name="Hu X."/>
            <person name="Zhang T."/>
            <person name="Song X."/>
            <person name="Zhang H."/>
            <person name="Dai N."/>
            <person name="Sheng W."/>
            <person name="Hou X."/>
            <person name="Wei L."/>
        </authorList>
    </citation>
    <scope>NUCLEOTIDE SEQUENCE</scope>
    <source>
        <strain evidence="1">KEN8</strain>
        <tissue evidence="1">Leaf</tissue>
    </source>
</reference>
<dbReference type="PANTHER" id="PTHR17695:SF11">
    <property type="entry name" value="SMALL SUBUNIT PROCESSOME COMPONENT 20 HOMOLOG"/>
    <property type="match status" value="1"/>
</dbReference>
<comment type="caution">
    <text evidence="1">The sequence shown here is derived from an EMBL/GenBank/DDBJ whole genome shotgun (WGS) entry which is preliminary data.</text>
</comment>
<protein>
    <submittedName>
        <fullName evidence="1">Uncharacterized protein</fullName>
    </submittedName>
</protein>
<reference evidence="1" key="2">
    <citation type="journal article" date="2024" name="Plant">
        <title>Genomic evolution and insights into agronomic trait innovations of Sesamum species.</title>
        <authorList>
            <person name="Miao H."/>
            <person name="Wang L."/>
            <person name="Qu L."/>
            <person name="Liu H."/>
            <person name="Sun Y."/>
            <person name="Le M."/>
            <person name="Wang Q."/>
            <person name="Wei S."/>
            <person name="Zheng Y."/>
            <person name="Lin W."/>
            <person name="Duan Y."/>
            <person name="Cao H."/>
            <person name="Xiong S."/>
            <person name="Wang X."/>
            <person name="Wei L."/>
            <person name="Li C."/>
            <person name="Ma Q."/>
            <person name="Ju M."/>
            <person name="Zhao R."/>
            <person name="Li G."/>
            <person name="Mu C."/>
            <person name="Tian Q."/>
            <person name="Mei H."/>
            <person name="Zhang T."/>
            <person name="Gao T."/>
            <person name="Zhang H."/>
        </authorList>
    </citation>
    <scope>NUCLEOTIDE SEQUENCE</scope>
    <source>
        <strain evidence="1">KEN8</strain>
    </source>
</reference>
<dbReference type="GO" id="GO:0030686">
    <property type="term" value="C:90S preribosome"/>
    <property type="evidence" value="ECO:0007669"/>
    <property type="project" value="TreeGrafter"/>
</dbReference>